<comment type="caution">
    <text evidence="14">Lacks conserved residue(s) required for the propagation of feature annotation.</text>
</comment>
<keyword evidence="5 12" id="KW-0479">Metal-binding</keyword>
<feature type="binding site" evidence="12 14">
    <location>
        <position position="91"/>
    </location>
    <ligand>
        <name>Zn(2+)</name>
        <dbReference type="ChEBI" id="CHEBI:29105"/>
        <note>catalytic</note>
    </ligand>
</feature>
<feature type="active site" evidence="11 14">
    <location>
        <position position="88"/>
    </location>
</feature>
<dbReference type="SUPFAM" id="SSF55486">
    <property type="entry name" value="Metalloproteases ('zincins'), catalytic domain"/>
    <property type="match status" value="1"/>
</dbReference>
<keyword evidence="10" id="KW-0325">Glycoprotein</keyword>
<feature type="binding site" evidence="12">
    <location>
        <position position="149"/>
    </location>
    <ligand>
        <name>Ca(2+)</name>
        <dbReference type="ChEBI" id="CHEBI:29108"/>
        <label>1</label>
    </ligand>
</feature>
<keyword evidence="7 12" id="KW-0862">Zinc</keyword>
<dbReference type="FunFam" id="2.60.120.830:FF:000001">
    <property type="entry name" value="A disintegrin and metalloproteinase with thrombospondin motifs 1"/>
    <property type="match status" value="1"/>
</dbReference>
<gene>
    <name evidence="16" type="ORF">scyTo_0017723</name>
</gene>
<dbReference type="AlphaFoldDB" id="A0A401PYS5"/>
<dbReference type="PROSITE" id="PS50215">
    <property type="entry name" value="ADAM_MEPRO"/>
    <property type="match status" value="1"/>
</dbReference>
<dbReference type="STRING" id="75743.A0A401PYS5"/>
<feature type="binding site" evidence="12">
    <location>
        <position position="28"/>
    </location>
    <ligand>
        <name>Ca(2+)</name>
        <dbReference type="ChEBI" id="CHEBI:29108"/>
        <label>1</label>
    </ligand>
</feature>
<dbReference type="Proteomes" id="UP000288216">
    <property type="component" value="Unassembled WGS sequence"/>
</dbReference>
<evidence type="ECO:0000313" key="16">
    <source>
        <dbReference type="EMBL" id="GCB78294.1"/>
    </source>
</evidence>
<dbReference type="InterPro" id="IPR001590">
    <property type="entry name" value="Peptidase_M12B"/>
</dbReference>
<evidence type="ECO:0000259" key="15">
    <source>
        <dbReference type="PROSITE" id="PS50215"/>
    </source>
</evidence>
<feature type="binding site" evidence="12 14">
    <location>
        <position position="87"/>
    </location>
    <ligand>
        <name>Zn(2+)</name>
        <dbReference type="ChEBI" id="CHEBI:29105"/>
        <note>catalytic</note>
    </ligand>
</feature>
<evidence type="ECO:0000256" key="2">
    <source>
        <dbReference type="ARBA" id="ARBA00022525"/>
    </source>
</evidence>
<evidence type="ECO:0000256" key="11">
    <source>
        <dbReference type="PIRSR" id="PIRSR613273-1"/>
    </source>
</evidence>
<dbReference type="PRINTS" id="PR01857">
    <property type="entry name" value="ADAMTSFAMILY"/>
</dbReference>
<dbReference type="Gene3D" id="3.40.390.10">
    <property type="entry name" value="Collagenase (Catalytic Domain)"/>
    <property type="match status" value="1"/>
</dbReference>
<dbReference type="InterPro" id="IPR024079">
    <property type="entry name" value="MetalloPept_cat_dom_sf"/>
</dbReference>
<dbReference type="OrthoDB" id="412680at2759"/>
<feature type="disulfide bond" evidence="13">
    <location>
        <begin position="17"/>
        <end position="71"/>
    </location>
</feature>
<protein>
    <recommendedName>
        <fullName evidence="15">Peptidase M12B domain-containing protein</fullName>
    </recommendedName>
</protein>
<dbReference type="Gene3D" id="2.20.100.10">
    <property type="entry name" value="Thrombospondin type-1 (TSP1) repeat"/>
    <property type="match status" value="1"/>
</dbReference>
<dbReference type="Pfam" id="PF00090">
    <property type="entry name" value="TSP_1"/>
    <property type="match status" value="1"/>
</dbReference>
<dbReference type="FunFam" id="3.40.1620.60:FF:000004">
    <property type="entry name" value="A disintegrin and metalloproteinase with thrombospondin motifs 12"/>
    <property type="match status" value="1"/>
</dbReference>
<keyword evidence="6" id="KW-0378">Hydrolase</keyword>
<dbReference type="SUPFAM" id="SSF82895">
    <property type="entry name" value="TSP-1 type 1 repeat"/>
    <property type="match status" value="1"/>
</dbReference>
<keyword evidence="9 13" id="KW-1015">Disulfide bond</keyword>
<keyword evidence="12" id="KW-0106">Calcium</keyword>
<accession>A0A401PYS5</accession>
<dbReference type="GO" id="GO:0006508">
    <property type="term" value="P:proteolysis"/>
    <property type="evidence" value="ECO:0007669"/>
    <property type="project" value="UniProtKB-KW"/>
</dbReference>
<reference evidence="16 17" key="1">
    <citation type="journal article" date="2018" name="Nat. Ecol. Evol.">
        <title>Shark genomes provide insights into elasmobranch evolution and the origin of vertebrates.</title>
        <authorList>
            <person name="Hara Y"/>
            <person name="Yamaguchi K"/>
            <person name="Onimaru K"/>
            <person name="Kadota M"/>
            <person name="Koyanagi M"/>
            <person name="Keeley SD"/>
            <person name="Tatsumi K"/>
            <person name="Tanaka K"/>
            <person name="Motone F"/>
            <person name="Kageyama Y"/>
            <person name="Nozu R"/>
            <person name="Adachi N"/>
            <person name="Nishimura O"/>
            <person name="Nakagawa R"/>
            <person name="Tanegashima C"/>
            <person name="Kiyatake I"/>
            <person name="Matsumoto R"/>
            <person name="Murakumo K"/>
            <person name="Nishida K"/>
            <person name="Terakita A"/>
            <person name="Kuratani S"/>
            <person name="Sato K"/>
            <person name="Hyodo S Kuraku.S."/>
        </authorList>
    </citation>
    <scope>NUCLEOTIDE SEQUENCE [LARGE SCALE GENOMIC DNA]</scope>
</reference>
<evidence type="ECO:0000256" key="5">
    <source>
        <dbReference type="ARBA" id="ARBA00022723"/>
    </source>
</evidence>
<feature type="disulfide bond" evidence="13">
    <location>
        <begin position="253"/>
        <end position="291"/>
    </location>
</feature>
<dbReference type="Pfam" id="PF17771">
    <property type="entry name" value="ADAMTS_CR_2"/>
    <property type="match status" value="1"/>
</dbReference>
<keyword evidence="3" id="KW-0272">Extracellular matrix</keyword>
<feature type="disulfide bond" evidence="13">
    <location>
        <begin position="104"/>
        <end position="130"/>
    </location>
</feature>
<feature type="binding site" evidence="12">
    <location>
        <position position="28"/>
    </location>
    <ligand>
        <name>Ca(2+)</name>
        <dbReference type="ChEBI" id="CHEBI:29108"/>
        <label>2</label>
    </ligand>
</feature>
<dbReference type="PANTHER" id="PTHR13723:SF142">
    <property type="entry name" value="A DISINTEGRIN AND METALLOPROTEINASE WITH THROMBOSPONDIN MOTIFS 7"/>
    <property type="match status" value="1"/>
</dbReference>
<dbReference type="PRINTS" id="PR01705">
    <property type="entry name" value="TSP1REPEAT"/>
</dbReference>
<dbReference type="EMBL" id="BFAA01011751">
    <property type="protein sequence ID" value="GCB78294.1"/>
    <property type="molecule type" value="Genomic_DNA"/>
</dbReference>
<dbReference type="InterPro" id="IPR013273">
    <property type="entry name" value="ADAMTS/ADAMTS-like"/>
</dbReference>
<dbReference type="PROSITE" id="PS50092">
    <property type="entry name" value="TSP1"/>
    <property type="match status" value="1"/>
</dbReference>
<feature type="binding site" evidence="12">
    <location>
        <position position="149"/>
    </location>
    <ligand>
        <name>Ca(2+)</name>
        <dbReference type="ChEBI" id="CHEBI:29108"/>
        <label>2</label>
    </ligand>
</feature>
<feature type="disulfide bond" evidence="13">
    <location>
        <begin position="264"/>
        <end position="276"/>
    </location>
</feature>
<keyword evidence="8" id="KW-0482">Metalloprotease</keyword>
<dbReference type="Pfam" id="PF01421">
    <property type="entry name" value="Reprolysin"/>
    <property type="match status" value="1"/>
</dbReference>
<feature type="disulfide bond" evidence="13">
    <location>
        <begin position="46"/>
        <end position="53"/>
    </location>
</feature>
<evidence type="ECO:0000256" key="9">
    <source>
        <dbReference type="ARBA" id="ARBA00023157"/>
    </source>
</evidence>
<evidence type="ECO:0000313" key="17">
    <source>
        <dbReference type="Proteomes" id="UP000288216"/>
    </source>
</evidence>
<dbReference type="InterPro" id="IPR010294">
    <property type="entry name" value="ADAMTS_spacer1"/>
</dbReference>
<dbReference type="InterPro" id="IPR000884">
    <property type="entry name" value="TSP1_rpt"/>
</dbReference>
<sequence length="547" mass="61076">EDLKITHHADNTLTSFCKWQKKINIKGDNHPTHHDVALLLTRKDICAGMNRPCETLGLSHVSGMCQPHRSCSINEDSGLPLAFTVAHELGHNFGIQHDGTGNDCEPIGKRPFIMSPQLLYDTSPLTWSRCSREYITRFLDRGWGLCLDDLPIKEAVELPAVAPGVLYDVNHQCRLQYGAQSVFCDNMDSVCNTLWCTVGNTCHSKLDAAVDGTKCGENKWCFDGDCISTEQRPESTNGNWGVWGSWSPCSRTCSAGIQSAERHCNNPTPKYGGSYCLGERKRFRICNIKACVSESPSFRQMQCSQFDTVPYKGKLLQWIPVLSRINPCELHCRPVDGYFSEKMLDAVIDGTPCFEGNASRDMCINGICKNVGCDYEIDSNALEDRCGVCQGNGSTCKTVKKTFDKTEGLGYVDIGLIPEGAREIRIEEVAEAGNFLALRSDDPEKYFLNGGWIIQWNGDYKVAGTTFTYERNGNLENLTSPGPTKEPVWIQLLFQEANPGVRFEYTVRRDLDHENEIQPPDFFWRYGLWTVCTATCGGGKDLNISPE</sequence>
<dbReference type="Pfam" id="PF05986">
    <property type="entry name" value="ADAMTS_spacer1"/>
    <property type="match status" value="1"/>
</dbReference>
<dbReference type="InterPro" id="IPR045371">
    <property type="entry name" value="ADAMTS_CR_3"/>
</dbReference>
<dbReference type="Pfam" id="PF19236">
    <property type="entry name" value="ADAMTS_CR_3"/>
    <property type="match status" value="1"/>
</dbReference>
<evidence type="ECO:0000256" key="4">
    <source>
        <dbReference type="ARBA" id="ARBA00022670"/>
    </source>
</evidence>
<evidence type="ECO:0000256" key="12">
    <source>
        <dbReference type="PIRSR" id="PIRSR613273-2"/>
    </source>
</evidence>
<proteinExistence type="predicted"/>
<feature type="disulfide bond" evidence="13">
    <location>
        <begin position="249"/>
        <end position="286"/>
    </location>
</feature>
<dbReference type="GO" id="GO:0004222">
    <property type="term" value="F:metalloendopeptidase activity"/>
    <property type="evidence" value="ECO:0007669"/>
    <property type="project" value="InterPro"/>
</dbReference>
<evidence type="ECO:0000256" key="13">
    <source>
        <dbReference type="PIRSR" id="PIRSR613273-3"/>
    </source>
</evidence>
<dbReference type="GO" id="GO:0030198">
    <property type="term" value="P:extracellular matrix organization"/>
    <property type="evidence" value="ECO:0007669"/>
    <property type="project" value="InterPro"/>
</dbReference>
<comment type="subcellular location">
    <subcellularLocation>
        <location evidence="1">Secreted</location>
        <location evidence="1">Extracellular space</location>
        <location evidence="1">Extracellular matrix</location>
    </subcellularLocation>
</comment>
<dbReference type="PANTHER" id="PTHR13723">
    <property type="entry name" value="ADAMTS A DISINTEGRIN AND METALLOPROTEASE WITH THROMBOSPONDIN MOTIFS PROTEASE"/>
    <property type="match status" value="1"/>
</dbReference>
<evidence type="ECO:0000256" key="7">
    <source>
        <dbReference type="ARBA" id="ARBA00022833"/>
    </source>
</evidence>
<dbReference type="GO" id="GO:0031012">
    <property type="term" value="C:extracellular matrix"/>
    <property type="evidence" value="ECO:0007669"/>
    <property type="project" value="TreeGrafter"/>
</dbReference>
<dbReference type="Gene3D" id="2.60.120.830">
    <property type="match status" value="1"/>
</dbReference>
<feature type="binding site" evidence="12">
    <location>
        <position position="35"/>
    </location>
    <ligand>
        <name>Ca(2+)</name>
        <dbReference type="ChEBI" id="CHEBI:29108"/>
        <label>1</label>
    </ligand>
</feature>
<organism evidence="16 17">
    <name type="scientific">Scyliorhinus torazame</name>
    <name type="common">Cloudy catshark</name>
    <name type="synonym">Catulus torazame</name>
    <dbReference type="NCBI Taxonomy" id="75743"/>
    <lineage>
        <taxon>Eukaryota</taxon>
        <taxon>Metazoa</taxon>
        <taxon>Chordata</taxon>
        <taxon>Craniata</taxon>
        <taxon>Vertebrata</taxon>
        <taxon>Chondrichthyes</taxon>
        <taxon>Elasmobranchii</taxon>
        <taxon>Galeomorphii</taxon>
        <taxon>Galeoidea</taxon>
        <taxon>Carcharhiniformes</taxon>
        <taxon>Scyliorhinidae</taxon>
        <taxon>Scyliorhinus</taxon>
    </lineage>
</organism>
<dbReference type="FunFam" id="2.20.100.10:FF:000006">
    <property type="entry name" value="A disintegrin and metalloproteinase with thrombospondin motifs 1"/>
    <property type="match status" value="1"/>
</dbReference>
<dbReference type="InterPro" id="IPR041645">
    <property type="entry name" value="ADAMTS_CR_2"/>
</dbReference>
<feature type="disulfide bond" evidence="13">
    <location>
        <begin position="215"/>
        <end position="226"/>
    </location>
</feature>
<feature type="domain" description="Peptidase M12B" evidence="15">
    <location>
        <begin position="1"/>
        <end position="151"/>
    </location>
</feature>
<comment type="cofactor">
    <cofactor evidence="12">
        <name>Zn(2+)</name>
        <dbReference type="ChEBI" id="CHEBI:29105"/>
    </cofactor>
    <text evidence="12">Binds 1 zinc ion per subunit.</text>
</comment>
<evidence type="ECO:0000256" key="8">
    <source>
        <dbReference type="ARBA" id="ARBA00023049"/>
    </source>
</evidence>
<keyword evidence="4" id="KW-0645">Protease</keyword>
<evidence type="ECO:0000256" key="3">
    <source>
        <dbReference type="ARBA" id="ARBA00022530"/>
    </source>
</evidence>
<feature type="binding site" evidence="12 14">
    <location>
        <position position="97"/>
    </location>
    <ligand>
        <name>Zn(2+)</name>
        <dbReference type="ChEBI" id="CHEBI:29105"/>
        <note>catalytic</note>
    </ligand>
</feature>
<dbReference type="GO" id="GO:0046872">
    <property type="term" value="F:metal ion binding"/>
    <property type="evidence" value="ECO:0007669"/>
    <property type="project" value="UniProtKB-KW"/>
</dbReference>
<keyword evidence="17" id="KW-1185">Reference proteome</keyword>
<dbReference type="Gene3D" id="3.40.1620.60">
    <property type="match status" value="1"/>
</dbReference>
<name>A0A401PYS5_SCYTO</name>
<dbReference type="OMA" id="RFKNSTM"/>
<dbReference type="SMART" id="SM00209">
    <property type="entry name" value="TSP1"/>
    <property type="match status" value="1"/>
</dbReference>
<evidence type="ECO:0000256" key="6">
    <source>
        <dbReference type="ARBA" id="ARBA00022801"/>
    </source>
</evidence>
<dbReference type="InterPro" id="IPR050439">
    <property type="entry name" value="ADAMTS_ADAMTS-like"/>
</dbReference>
<dbReference type="CDD" id="cd04273">
    <property type="entry name" value="ZnMc_ADAMTS_like"/>
    <property type="match status" value="1"/>
</dbReference>
<feature type="disulfide bond" evidence="13">
    <location>
        <begin position="65"/>
        <end position="146"/>
    </location>
</feature>
<feature type="binding site" evidence="12">
    <location>
        <position position="146"/>
    </location>
    <ligand>
        <name>Ca(2+)</name>
        <dbReference type="ChEBI" id="CHEBI:29108"/>
        <label>1</label>
    </ligand>
</feature>
<evidence type="ECO:0000256" key="1">
    <source>
        <dbReference type="ARBA" id="ARBA00004498"/>
    </source>
</evidence>
<keyword evidence="2" id="KW-0964">Secreted</keyword>
<feature type="disulfide bond" evidence="13">
    <location>
        <begin position="184"/>
        <end position="202"/>
    </location>
</feature>
<evidence type="ECO:0000256" key="14">
    <source>
        <dbReference type="PROSITE-ProRule" id="PRU00276"/>
    </source>
</evidence>
<feature type="disulfide bond" evidence="13">
    <location>
        <begin position="191"/>
        <end position="221"/>
    </location>
</feature>
<feature type="non-terminal residue" evidence="16">
    <location>
        <position position="1"/>
    </location>
</feature>
<evidence type="ECO:0000256" key="10">
    <source>
        <dbReference type="ARBA" id="ARBA00023180"/>
    </source>
</evidence>
<dbReference type="InterPro" id="IPR036383">
    <property type="entry name" value="TSP1_rpt_sf"/>
</dbReference>
<feature type="disulfide bond" evidence="13">
    <location>
        <begin position="173"/>
        <end position="196"/>
    </location>
</feature>
<comment type="caution">
    <text evidence="16">The sequence shown here is derived from an EMBL/GenBank/DDBJ whole genome shotgun (WGS) entry which is preliminary data.</text>
</comment>